<name>A0A915IW45_ROMCU</name>
<organism evidence="3 4">
    <name type="scientific">Romanomermis culicivorax</name>
    <name type="common">Nematode worm</name>
    <dbReference type="NCBI Taxonomy" id="13658"/>
    <lineage>
        <taxon>Eukaryota</taxon>
        <taxon>Metazoa</taxon>
        <taxon>Ecdysozoa</taxon>
        <taxon>Nematoda</taxon>
        <taxon>Enoplea</taxon>
        <taxon>Dorylaimia</taxon>
        <taxon>Mermithida</taxon>
        <taxon>Mermithoidea</taxon>
        <taxon>Mermithidae</taxon>
        <taxon>Romanomermis</taxon>
    </lineage>
</organism>
<dbReference type="InterPro" id="IPR041588">
    <property type="entry name" value="Integrase_H2C2"/>
</dbReference>
<dbReference type="Pfam" id="PF17921">
    <property type="entry name" value="Integrase_H2C2"/>
    <property type="match status" value="1"/>
</dbReference>
<accession>A0A915IW45</accession>
<dbReference type="WBParaSite" id="nRc.2.0.1.t17625-RA">
    <property type="protein sequence ID" value="nRc.2.0.1.t17625-RA"/>
    <property type="gene ID" value="nRc.2.0.1.g17625"/>
</dbReference>
<keyword evidence="3" id="KW-1185">Reference proteome</keyword>
<evidence type="ECO:0000313" key="3">
    <source>
        <dbReference type="Proteomes" id="UP000887565"/>
    </source>
</evidence>
<protein>
    <recommendedName>
        <fullName evidence="1">RNA-directed DNA polymerase</fullName>
        <ecNumber evidence="1">2.7.7.49</ecNumber>
    </recommendedName>
</protein>
<dbReference type="PANTHER" id="PTHR37984:SF5">
    <property type="entry name" value="PROTEIN NYNRIN-LIKE"/>
    <property type="match status" value="1"/>
</dbReference>
<dbReference type="AlphaFoldDB" id="A0A915IW45"/>
<dbReference type="PANTHER" id="PTHR37984">
    <property type="entry name" value="PROTEIN CBG26694"/>
    <property type="match status" value="1"/>
</dbReference>
<feature type="domain" description="Integrase zinc-binding" evidence="2">
    <location>
        <begin position="94"/>
        <end position="145"/>
    </location>
</feature>
<dbReference type="Proteomes" id="UP000887565">
    <property type="component" value="Unplaced"/>
</dbReference>
<evidence type="ECO:0000313" key="4">
    <source>
        <dbReference type="WBParaSite" id="nRc.2.0.1.t17625-RA"/>
    </source>
</evidence>
<dbReference type="GO" id="GO:0003964">
    <property type="term" value="F:RNA-directed DNA polymerase activity"/>
    <property type="evidence" value="ECO:0007669"/>
    <property type="project" value="UniProtKB-EC"/>
</dbReference>
<evidence type="ECO:0000259" key="2">
    <source>
        <dbReference type="Pfam" id="PF17921"/>
    </source>
</evidence>
<sequence>MPQQQRFSSQRHKMSISRHGCSIPRTFDIEHGHQVRPKEPRCDLKCADPAVDHQHPQFPGIHQLPLRIFAASCRLCRATPQSIKELKADRIVMPSKLRRRLLNKAQEEHPSIIKAKIKLGQMYWWPGIAADIEEMICHCQGCQDSAKSNP</sequence>
<reference evidence="4" key="1">
    <citation type="submission" date="2022-11" db="UniProtKB">
        <authorList>
            <consortium name="WormBaseParasite"/>
        </authorList>
    </citation>
    <scope>IDENTIFICATION</scope>
</reference>
<evidence type="ECO:0000256" key="1">
    <source>
        <dbReference type="ARBA" id="ARBA00012493"/>
    </source>
</evidence>
<dbReference type="InterPro" id="IPR050951">
    <property type="entry name" value="Retrovirus_Pol_polyprotein"/>
</dbReference>
<dbReference type="Gene3D" id="1.10.340.70">
    <property type="match status" value="1"/>
</dbReference>
<proteinExistence type="predicted"/>
<dbReference type="EC" id="2.7.7.49" evidence="1"/>